<proteinExistence type="inferred from homology"/>
<dbReference type="InterPro" id="IPR048328">
    <property type="entry name" value="Dyp_perox_C"/>
</dbReference>
<dbReference type="GO" id="GO:0004601">
    <property type="term" value="F:peroxidase activity"/>
    <property type="evidence" value="ECO:0007669"/>
    <property type="project" value="UniProtKB-KW"/>
</dbReference>
<dbReference type="NCBIfam" id="TIGR01413">
    <property type="entry name" value="Dyp_perox_fam"/>
    <property type="match status" value="1"/>
</dbReference>
<keyword evidence="3" id="KW-0349">Heme</keyword>
<dbReference type="GO" id="GO:0020037">
    <property type="term" value="F:heme binding"/>
    <property type="evidence" value="ECO:0007669"/>
    <property type="project" value="InterPro"/>
</dbReference>
<dbReference type="EMBL" id="UARK01000023">
    <property type="protein sequence ID" value="SPW30703.1"/>
    <property type="molecule type" value="Genomic_DNA"/>
</dbReference>
<dbReference type="SUPFAM" id="SSF54909">
    <property type="entry name" value="Dimeric alpha+beta barrel"/>
    <property type="match status" value="1"/>
</dbReference>
<gene>
    <name evidence="12" type="primary">efeN</name>
    <name evidence="12" type="ORF">NCTC10254_01804</name>
</gene>
<protein>
    <submittedName>
        <fullName evidence="12">Dyp-type peroxidase family protein</fullName>
        <ecNumber evidence="12">1.11.1.-</ecNumber>
    </submittedName>
</protein>
<feature type="compositionally biased region" description="Polar residues" evidence="9">
    <location>
        <begin position="10"/>
        <end position="24"/>
    </location>
</feature>
<feature type="region of interest" description="Disordered" evidence="9">
    <location>
        <begin position="232"/>
        <end position="252"/>
    </location>
</feature>
<comment type="caution">
    <text evidence="12">The sequence shown here is derived from an EMBL/GenBank/DDBJ whole genome shotgun (WGS) entry which is preliminary data.</text>
</comment>
<dbReference type="InterPro" id="IPR006314">
    <property type="entry name" value="Dyp_peroxidase"/>
</dbReference>
<evidence type="ECO:0000256" key="8">
    <source>
        <dbReference type="ARBA" id="ARBA00025737"/>
    </source>
</evidence>
<dbReference type="PANTHER" id="PTHR30521">
    <property type="entry name" value="DEFERROCHELATASE/PEROXIDASE"/>
    <property type="match status" value="1"/>
</dbReference>
<dbReference type="GO" id="GO:0005829">
    <property type="term" value="C:cytosol"/>
    <property type="evidence" value="ECO:0007669"/>
    <property type="project" value="TreeGrafter"/>
</dbReference>
<dbReference type="Pfam" id="PF20628">
    <property type="entry name" value="Dyp_perox_C"/>
    <property type="match status" value="1"/>
</dbReference>
<keyword evidence="5" id="KW-0732">Signal</keyword>
<keyword evidence="2 12" id="KW-0575">Peroxidase</keyword>
<dbReference type="RefSeq" id="WP_005525645.1">
    <property type="nucleotide sequence ID" value="NZ_CAJPQJ010000004.1"/>
</dbReference>
<comment type="cofactor">
    <cofactor evidence="1">
        <name>heme b</name>
        <dbReference type="ChEBI" id="CHEBI:60344"/>
    </cofactor>
</comment>
<evidence type="ECO:0000256" key="1">
    <source>
        <dbReference type="ARBA" id="ARBA00001970"/>
    </source>
</evidence>
<evidence type="ECO:0000256" key="4">
    <source>
        <dbReference type="ARBA" id="ARBA00022723"/>
    </source>
</evidence>
<dbReference type="PROSITE" id="PS51318">
    <property type="entry name" value="TAT"/>
    <property type="match status" value="1"/>
</dbReference>
<evidence type="ECO:0000256" key="3">
    <source>
        <dbReference type="ARBA" id="ARBA00022617"/>
    </source>
</evidence>
<dbReference type="GeneID" id="84574016"/>
<dbReference type="InterPro" id="IPR011008">
    <property type="entry name" value="Dimeric_a/b-barrel"/>
</dbReference>
<evidence type="ECO:0000259" key="10">
    <source>
        <dbReference type="Pfam" id="PF04261"/>
    </source>
</evidence>
<name>A0A6H9XF63_9CORY</name>
<evidence type="ECO:0000256" key="6">
    <source>
        <dbReference type="ARBA" id="ARBA00023002"/>
    </source>
</evidence>
<dbReference type="Proteomes" id="UP000249886">
    <property type="component" value="Unassembled WGS sequence"/>
</dbReference>
<keyword evidence="4" id="KW-0479">Metal-binding</keyword>
<evidence type="ECO:0000313" key="12">
    <source>
        <dbReference type="EMBL" id="SPW30703.1"/>
    </source>
</evidence>
<organism evidence="12 13">
    <name type="scientific">Corynebacterium matruchotii</name>
    <dbReference type="NCBI Taxonomy" id="43768"/>
    <lineage>
        <taxon>Bacteria</taxon>
        <taxon>Bacillati</taxon>
        <taxon>Actinomycetota</taxon>
        <taxon>Actinomycetes</taxon>
        <taxon>Mycobacteriales</taxon>
        <taxon>Corynebacteriaceae</taxon>
        <taxon>Corynebacterium</taxon>
    </lineage>
</organism>
<evidence type="ECO:0000256" key="9">
    <source>
        <dbReference type="SAM" id="MobiDB-lite"/>
    </source>
</evidence>
<feature type="domain" description="Dyp-type peroxidase N-terminal" evidence="10">
    <location>
        <begin position="87"/>
        <end position="229"/>
    </location>
</feature>
<dbReference type="InterPro" id="IPR048327">
    <property type="entry name" value="Dyp_perox_N"/>
</dbReference>
<evidence type="ECO:0000313" key="13">
    <source>
        <dbReference type="Proteomes" id="UP000249886"/>
    </source>
</evidence>
<reference evidence="12 13" key="1">
    <citation type="submission" date="2018-06" db="EMBL/GenBank/DDBJ databases">
        <authorList>
            <consortium name="Pathogen Informatics"/>
            <person name="Doyle S."/>
        </authorList>
    </citation>
    <scope>NUCLEOTIDE SEQUENCE [LARGE SCALE GENOMIC DNA]</scope>
    <source>
        <strain evidence="12 13">NCTC10254</strain>
    </source>
</reference>
<comment type="similarity">
    <text evidence="8">Belongs to the DyP-type peroxidase family.</text>
</comment>
<evidence type="ECO:0000259" key="11">
    <source>
        <dbReference type="Pfam" id="PF20628"/>
    </source>
</evidence>
<keyword evidence="6 12" id="KW-0560">Oxidoreductase</keyword>
<dbReference type="InterPro" id="IPR006311">
    <property type="entry name" value="TAT_signal"/>
</dbReference>
<feature type="domain" description="Dyp-type peroxidase C-terminal" evidence="11">
    <location>
        <begin position="241"/>
        <end position="426"/>
    </location>
</feature>
<dbReference type="GO" id="GO:0046872">
    <property type="term" value="F:metal ion binding"/>
    <property type="evidence" value="ECO:0007669"/>
    <property type="project" value="UniProtKB-KW"/>
</dbReference>
<accession>A0A6H9XF63</accession>
<dbReference type="PANTHER" id="PTHR30521:SF4">
    <property type="entry name" value="DEFERROCHELATASE"/>
    <property type="match status" value="1"/>
</dbReference>
<dbReference type="PROSITE" id="PS51404">
    <property type="entry name" value="DYP_PEROXIDASE"/>
    <property type="match status" value="1"/>
</dbReference>
<keyword evidence="7" id="KW-0408">Iron</keyword>
<sequence>MTPDNGVDPTVQQPDTPAKTTDQPRTLPPQVSRRGFILGAATAAAAAGTTGLAACGNINRTTEAADDDDPTQAFLADDIVPFDGVHQAGIDTPGQAHLNIIAFTLRAGTTIDDVRRLMTVWTEDARQLTRGHNPIGSLEPELATIPANLTITCGFGPRFFDIIGKTDQRPEWLKPIPVFSKDKLEDTWGEADLALQICCDDPLTLAFATRHMTRAGGKLLETRWMQQGFLNARGATDPGTTPRNLFGQKDGTVNPQSTAEYDDYVWIDENSSDPQWVRGGTCMVVRRIAMNLDTWEELDRTSREVAMGRYLESGAPLTGKEEFDTADFKAKDQFGLPVIDPRSHMALAAPPTDNPKEKMRRRAYNYLESHIPGSDHTTNVGLVFICFQQNPVTQFTAIQQRLNDNDRLNTWITHIGSAVFAVPPGTSEVGAGKDQYWGASLLES</sequence>
<dbReference type="AlphaFoldDB" id="A0A6H9XF63"/>
<evidence type="ECO:0000256" key="5">
    <source>
        <dbReference type="ARBA" id="ARBA00022729"/>
    </source>
</evidence>
<evidence type="ECO:0000256" key="7">
    <source>
        <dbReference type="ARBA" id="ARBA00023004"/>
    </source>
</evidence>
<evidence type="ECO:0000256" key="2">
    <source>
        <dbReference type="ARBA" id="ARBA00022559"/>
    </source>
</evidence>
<feature type="region of interest" description="Disordered" evidence="9">
    <location>
        <begin position="1"/>
        <end position="30"/>
    </location>
</feature>
<dbReference type="EC" id="1.11.1.-" evidence="12"/>
<dbReference type="Pfam" id="PF04261">
    <property type="entry name" value="Dyp_perox_N"/>
    <property type="match status" value="1"/>
</dbReference>